<reference evidence="1 2" key="1">
    <citation type="submission" date="2022-11" db="EMBL/GenBank/DDBJ databases">
        <title>Draft genome sequence of Saccharopolyspora sp. WRP15-2 isolated from rhizosphere soils of wild rice in Thailand.</title>
        <authorList>
            <person name="Duangmal K."/>
            <person name="Kammanee S."/>
            <person name="Muangham S."/>
        </authorList>
    </citation>
    <scope>NUCLEOTIDE SEQUENCE [LARGE SCALE GENOMIC DNA]</scope>
    <source>
        <strain evidence="1 2">WRP15-2</strain>
    </source>
</reference>
<dbReference type="RefSeq" id="WP_270946827.1">
    <property type="nucleotide sequence ID" value="NZ_JAQGLA010000002.1"/>
</dbReference>
<comment type="caution">
    <text evidence="1">The sequence shown here is derived from an EMBL/GenBank/DDBJ whole genome shotgun (WGS) entry which is preliminary data.</text>
</comment>
<evidence type="ECO:0000313" key="2">
    <source>
        <dbReference type="Proteomes" id="UP001210380"/>
    </source>
</evidence>
<dbReference type="Proteomes" id="UP001210380">
    <property type="component" value="Unassembled WGS sequence"/>
</dbReference>
<gene>
    <name evidence="1" type="ORF">OU415_02375</name>
</gene>
<protein>
    <submittedName>
        <fullName evidence="1">Uncharacterized protein</fullName>
    </submittedName>
</protein>
<evidence type="ECO:0000313" key="1">
    <source>
        <dbReference type="EMBL" id="MDA3624263.1"/>
    </source>
</evidence>
<organism evidence="1 2">
    <name type="scientific">Saccharopolyspora oryzae</name>
    <dbReference type="NCBI Taxonomy" id="2997343"/>
    <lineage>
        <taxon>Bacteria</taxon>
        <taxon>Bacillati</taxon>
        <taxon>Actinomycetota</taxon>
        <taxon>Actinomycetes</taxon>
        <taxon>Pseudonocardiales</taxon>
        <taxon>Pseudonocardiaceae</taxon>
        <taxon>Saccharopolyspora</taxon>
    </lineage>
</organism>
<dbReference type="EMBL" id="JAQGLA010000002">
    <property type="protein sequence ID" value="MDA3624263.1"/>
    <property type="molecule type" value="Genomic_DNA"/>
</dbReference>
<keyword evidence="2" id="KW-1185">Reference proteome</keyword>
<accession>A0ABT4URC0</accession>
<sequence>MDGEQLYTVVARGDRVKALEAYRDALAAEMVRLQHAQSANEAAGRDFSIMGKELRAVMAEIAELTGVKESDEFDELKARRDARRSG</sequence>
<proteinExistence type="predicted"/>
<name>A0ABT4URC0_9PSEU</name>